<dbReference type="InterPro" id="IPR005467">
    <property type="entry name" value="His_kinase_dom"/>
</dbReference>
<dbReference type="InterPro" id="IPR035965">
    <property type="entry name" value="PAS-like_dom_sf"/>
</dbReference>
<organism evidence="6 7">
    <name type="scientific">Hirschia baltica (strain ATCC 49814 / DSM 5838 / IFAM 1418)</name>
    <dbReference type="NCBI Taxonomy" id="582402"/>
    <lineage>
        <taxon>Bacteria</taxon>
        <taxon>Pseudomonadati</taxon>
        <taxon>Pseudomonadota</taxon>
        <taxon>Alphaproteobacteria</taxon>
        <taxon>Hyphomonadales</taxon>
        <taxon>Hyphomonadaceae</taxon>
        <taxon>Hirschia</taxon>
    </lineage>
</organism>
<dbReference type="RefSeq" id="WP_015827447.1">
    <property type="nucleotide sequence ID" value="NC_012982.1"/>
</dbReference>
<dbReference type="AlphaFoldDB" id="C6XJK2"/>
<name>C6XJK2_HIRBI</name>
<dbReference type="Pfam" id="PF02518">
    <property type="entry name" value="HATPase_c"/>
    <property type="match status" value="1"/>
</dbReference>
<keyword evidence="7" id="KW-1185">Reference proteome</keyword>
<dbReference type="Pfam" id="PF13185">
    <property type="entry name" value="GAF_2"/>
    <property type="match status" value="1"/>
</dbReference>
<dbReference type="SMART" id="SM00065">
    <property type="entry name" value="GAF"/>
    <property type="match status" value="2"/>
</dbReference>
<dbReference type="InterPro" id="IPR000700">
    <property type="entry name" value="PAS-assoc_C"/>
</dbReference>
<proteinExistence type="predicted"/>
<dbReference type="SMART" id="SM00387">
    <property type="entry name" value="HATPase_c"/>
    <property type="match status" value="1"/>
</dbReference>
<dbReference type="EMBL" id="CP001678">
    <property type="protein sequence ID" value="ACT59297.1"/>
    <property type="molecule type" value="Genomic_DNA"/>
</dbReference>
<dbReference type="NCBIfam" id="TIGR00229">
    <property type="entry name" value="sensory_box"/>
    <property type="match status" value="1"/>
</dbReference>
<keyword evidence="6" id="KW-0808">Transferase</keyword>
<dbReference type="Pfam" id="PF08448">
    <property type="entry name" value="PAS_4"/>
    <property type="match status" value="1"/>
</dbReference>
<dbReference type="Gene3D" id="3.30.565.10">
    <property type="entry name" value="Histidine kinase-like ATPase, C-terminal domain"/>
    <property type="match status" value="1"/>
</dbReference>
<dbReference type="HOGENOM" id="CLU_000445_114_44_5"/>
<dbReference type="KEGG" id="hba:Hbal_1609"/>
<dbReference type="InterPro" id="IPR003018">
    <property type="entry name" value="GAF"/>
</dbReference>
<dbReference type="GO" id="GO:0000155">
    <property type="term" value="F:phosphorelay sensor kinase activity"/>
    <property type="evidence" value="ECO:0007669"/>
    <property type="project" value="InterPro"/>
</dbReference>
<evidence type="ECO:0000259" key="4">
    <source>
        <dbReference type="PROSITE" id="PS50109"/>
    </source>
</evidence>
<dbReference type="SUPFAM" id="SSF55781">
    <property type="entry name" value="GAF domain-like"/>
    <property type="match status" value="2"/>
</dbReference>
<dbReference type="PROSITE" id="PS50113">
    <property type="entry name" value="PAC"/>
    <property type="match status" value="1"/>
</dbReference>
<reference evidence="7" key="1">
    <citation type="journal article" date="2011" name="J. Bacteriol.">
        <title>Genome sequences of eight morphologically diverse alphaproteobacteria.</title>
        <authorList>
            <consortium name="US DOE Joint Genome Institute"/>
            <person name="Brown P.J."/>
            <person name="Kysela D.T."/>
            <person name="Buechlein A."/>
            <person name="Hemmerich C."/>
            <person name="Brun Y.V."/>
        </authorList>
    </citation>
    <scope>NUCLEOTIDE SEQUENCE [LARGE SCALE GENOMIC DNA]</scope>
    <source>
        <strain evidence="7">ATCC 49814 / DSM 5838 / IFAM 1418</strain>
    </source>
</reference>
<dbReference type="OrthoDB" id="9795133at2"/>
<dbReference type="InterPro" id="IPR036097">
    <property type="entry name" value="HisK_dim/P_sf"/>
</dbReference>
<dbReference type="PANTHER" id="PTHR43102">
    <property type="entry name" value="SLR1143 PROTEIN"/>
    <property type="match status" value="1"/>
</dbReference>
<dbReference type="Pfam" id="PF01590">
    <property type="entry name" value="GAF"/>
    <property type="match status" value="1"/>
</dbReference>
<dbReference type="SUPFAM" id="SSF55785">
    <property type="entry name" value="PYP-like sensor domain (PAS domain)"/>
    <property type="match status" value="1"/>
</dbReference>
<dbReference type="InterPro" id="IPR003661">
    <property type="entry name" value="HisK_dim/P_dom"/>
</dbReference>
<dbReference type="InterPro" id="IPR000014">
    <property type="entry name" value="PAS"/>
</dbReference>
<dbReference type="STRING" id="582402.Hbal_1609"/>
<dbReference type="eggNOG" id="COG4251">
    <property type="taxonomic scope" value="Bacteria"/>
</dbReference>
<dbReference type="InterPro" id="IPR029016">
    <property type="entry name" value="GAF-like_dom_sf"/>
</dbReference>
<dbReference type="SUPFAM" id="SSF55874">
    <property type="entry name" value="ATPase domain of HSP90 chaperone/DNA topoisomerase II/histidine kinase"/>
    <property type="match status" value="1"/>
</dbReference>
<dbReference type="Proteomes" id="UP000002745">
    <property type="component" value="Chromosome"/>
</dbReference>
<dbReference type="Gene3D" id="1.10.287.130">
    <property type="match status" value="1"/>
</dbReference>
<dbReference type="PRINTS" id="PR00344">
    <property type="entry name" value="BCTRLSENSOR"/>
</dbReference>
<dbReference type="eggNOG" id="COG2203">
    <property type="taxonomic scope" value="Bacteria"/>
</dbReference>
<dbReference type="PROSITE" id="PS50109">
    <property type="entry name" value="HIS_KIN"/>
    <property type="match status" value="1"/>
</dbReference>
<comment type="catalytic activity">
    <reaction evidence="1">
        <text>ATP + protein L-histidine = ADP + protein N-phospho-L-histidine.</text>
        <dbReference type="EC" id="2.7.13.3"/>
    </reaction>
</comment>
<evidence type="ECO:0000256" key="2">
    <source>
        <dbReference type="ARBA" id="ARBA00012438"/>
    </source>
</evidence>
<evidence type="ECO:0000256" key="1">
    <source>
        <dbReference type="ARBA" id="ARBA00000085"/>
    </source>
</evidence>
<dbReference type="Gene3D" id="3.30.450.40">
    <property type="match status" value="2"/>
</dbReference>
<evidence type="ECO:0000313" key="7">
    <source>
        <dbReference type="Proteomes" id="UP000002745"/>
    </source>
</evidence>
<dbReference type="PANTHER" id="PTHR43102:SF2">
    <property type="entry name" value="GAF DOMAIN-CONTAINING PROTEIN"/>
    <property type="match status" value="1"/>
</dbReference>
<dbReference type="InterPro" id="IPR003594">
    <property type="entry name" value="HATPase_dom"/>
</dbReference>
<keyword evidence="3" id="KW-0597">Phosphoprotein</keyword>
<accession>C6XJK2</accession>
<dbReference type="Gene3D" id="3.30.450.20">
    <property type="entry name" value="PAS domain"/>
    <property type="match status" value="2"/>
</dbReference>
<dbReference type="InterPro" id="IPR036890">
    <property type="entry name" value="HATPase_C_sf"/>
</dbReference>
<dbReference type="eggNOG" id="COG3829">
    <property type="taxonomic scope" value="Bacteria"/>
</dbReference>
<evidence type="ECO:0000313" key="6">
    <source>
        <dbReference type="EMBL" id="ACT59297.1"/>
    </source>
</evidence>
<feature type="domain" description="Histidine kinase" evidence="4">
    <location>
        <begin position="598"/>
        <end position="814"/>
    </location>
</feature>
<sequence>MVDDKNEQTRLATLAALKILDTKPEAQYDNVTALAAEMFDVPIALVSLVDENRQWFKSNCGLDGVTETARDISFCQHAIKSTNVMVVENAIEDEKYDQNPLVLGEPSIRFYAGAPLITEEGHALGTLCLIDRKPRKFSAQEQALLVRLATTIRDMIVKNTLEHEIIELAKAARKESEISRSIYDASEAVILRLEAVFNEQGIVSDFTLLGANAALELNTGQKLESLIGNKMLDLFPNIKEVGLFALYSKVVKTGKSETVEIEYTDDTISAWFRVKAEPCGVNGLTVASTPISQRKNFEATVKALKAISPLAHSDPTKYLEELLELGRRTFHATDGFVSNIQDKKYLVKAYVGEMEGLAAGVELALPDTICAAVVEEQTALSFDDLQSNETKCHPAVPQNEFASYLGAPIFVDEEFYGTISFVSDVKRSSPFPTTDLELLSIIAASIGHAIESQKAFEKYARLNDELRMVLDNVPARIWYKDNNNKILRANKAAVLSVGLNDPLEVEGVATEDLFPEIAEKYLQDDLSVIESGKPRRNIVESYAPTNGIEGWISTDKIPMIGEDGNTTILAVATDITELKLKEEQLSRLNESLSDFAFVASHDLQAPLRQSAMFSELFADELKEHEIVLPTLAAEYFDEMEDGLRRMRVMVRSLYDMFKLDSEKIKKKITDFEQIVVQARKQVNSEVEAVGANIEIGDFFQHNVNEELLVQVIQNLVVNACKYSMADQLNIKIHSQIDVINRQKCIIVEDNGVGIAEQFQKKIFEPFKRLHHGKTIEGAGIGLALCKKIMALHDGDLYVDSSFKDGAKFVMAFGY</sequence>
<dbReference type="EC" id="2.7.13.3" evidence="2"/>
<evidence type="ECO:0000256" key="3">
    <source>
        <dbReference type="ARBA" id="ARBA00022553"/>
    </source>
</evidence>
<feature type="domain" description="PAC" evidence="5">
    <location>
        <begin position="536"/>
        <end position="587"/>
    </location>
</feature>
<dbReference type="CDD" id="cd00082">
    <property type="entry name" value="HisKA"/>
    <property type="match status" value="1"/>
</dbReference>
<dbReference type="SUPFAM" id="SSF47384">
    <property type="entry name" value="Homodimeric domain of signal transducing histidine kinase"/>
    <property type="match status" value="1"/>
</dbReference>
<dbReference type="CDD" id="cd00075">
    <property type="entry name" value="HATPase"/>
    <property type="match status" value="1"/>
</dbReference>
<keyword evidence="6" id="KW-0418">Kinase</keyword>
<protein>
    <recommendedName>
        <fullName evidence="2">histidine kinase</fullName>
        <ecNumber evidence="2">2.7.13.3</ecNumber>
    </recommendedName>
</protein>
<dbReference type="InterPro" id="IPR013656">
    <property type="entry name" value="PAS_4"/>
</dbReference>
<gene>
    <name evidence="6" type="ordered locus">Hbal_1609</name>
</gene>
<dbReference type="InterPro" id="IPR004358">
    <property type="entry name" value="Sig_transdc_His_kin-like_C"/>
</dbReference>
<evidence type="ECO:0000259" key="5">
    <source>
        <dbReference type="PROSITE" id="PS50113"/>
    </source>
</evidence>